<comment type="similarity">
    <text evidence="1 4">Belongs to the glycosyl hydrolase 3 family.</text>
</comment>
<evidence type="ECO:0000256" key="3">
    <source>
        <dbReference type="ARBA" id="ARBA00023277"/>
    </source>
</evidence>
<dbReference type="Gene3D" id="2.60.120.260">
    <property type="entry name" value="Galactose-binding domain-like"/>
    <property type="match status" value="1"/>
</dbReference>
<organism evidence="6 7">
    <name type="scientific">Actinomadura yumaensis</name>
    <dbReference type="NCBI Taxonomy" id="111807"/>
    <lineage>
        <taxon>Bacteria</taxon>
        <taxon>Bacillati</taxon>
        <taxon>Actinomycetota</taxon>
        <taxon>Actinomycetes</taxon>
        <taxon>Streptosporangiales</taxon>
        <taxon>Thermomonosporaceae</taxon>
        <taxon>Actinomadura</taxon>
    </lineage>
</organism>
<name>A0ABW2CB70_9ACTN</name>
<keyword evidence="7" id="KW-1185">Reference proteome</keyword>
<dbReference type="Proteomes" id="UP001596380">
    <property type="component" value="Unassembled WGS sequence"/>
</dbReference>
<dbReference type="InterPro" id="IPR013783">
    <property type="entry name" value="Ig-like_fold"/>
</dbReference>
<evidence type="ECO:0000313" key="6">
    <source>
        <dbReference type="EMBL" id="MFC6878854.1"/>
    </source>
</evidence>
<keyword evidence="2 4" id="KW-0378">Hydrolase</keyword>
<dbReference type="InterPro" id="IPR050288">
    <property type="entry name" value="Cellulose_deg_GH3"/>
</dbReference>
<gene>
    <name evidence="6" type="ORF">ACFQKB_03645</name>
</gene>
<keyword evidence="3" id="KW-0119">Carbohydrate metabolism</keyword>
<reference evidence="7" key="1">
    <citation type="journal article" date="2019" name="Int. J. Syst. Evol. Microbiol.">
        <title>The Global Catalogue of Microorganisms (GCM) 10K type strain sequencing project: providing services to taxonomists for standard genome sequencing and annotation.</title>
        <authorList>
            <consortium name="The Broad Institute Genomics Platform"/>
            <consortium name="The Broad Institute Genome Sequencing Center for Infectious Disease"/>
            <person name="Wu L."/>
            <person name="Ma J."/>
        </authorList>
    </citation>
    <scope>NUCLEOTIDE SEQUENCE [LARGE SCALE GENOMIC DNA]</scope>
    <source>
        <strain evidence="7">JCM 3369</strain>
    </source>
</reference>
<dbReference type="InterPro" id="IPR017853">
    <property type="entry name" value="GH"/>
</dbReference>
<evidence type="ECO:0000256" key="2">
    <source>
        <dbReference type="ARBA" id="ARBA00022801"/>
    </source>
</evidence>
<evidence type="ECO:0000256" key="1">
    <source>
        <dbReference type="ARBA" id="ARBA00005336"/>
    </source>
</evidence>
<sequence length="810" mass="85205">MTIDENALDRRVASLSLDAKAGLLTGDGFWTLRPLPEIGLRRLVMSDGPSGVRGTTWDERSTSLLFPNPTALAATWDPSAAGEAGRLNGARARAMGVHVLLAPTVNLHRTPLGGRHFENLSEDPLLTARIAVAFVRGVQSAGVAATVKHFVGNDSETARMSYDARIDGETLHQLYLRPFEEAVRAGAWAVMAAYNKVGGTTMTEHRDLLTGLLKERWGFDGVLVSDWTAIRSTEGSANAGMDLEMPGLPENRWRGRLAAAVREGRVAEELVDDKVRRVLRLAARVGALDGFPVPPPAPVPGDVRERLRALAARGMVLLRNERDALPLTPGGLGTGAGPGAAPHVALIGPNAVRFSAQGGGSAHVNPEHVVTPEEGLRHALGDGARITVRPGAFPHERLAPLPLGLTTDPVSGDPGVRLEFLDAAGAVLRSERREAARFILFQDVPEETRVIVARTRVTPAEEGVHTFAVTGVGDHELKVGGTVAPVALARGDRDPVEAVMRPPEHRVEAALKAGEPVDVELRHALTGDGPFASFGIGHQAPRLTDDGELAASVAAAREADAAVVVVGTNPEVESEGFDRTSLALPGRQDELVSAVAAANPRTIVVVNAGAPVLMPWRDEVAAVLWAWLPGQEGGAAIADVLTGAAEPGGRLPTTFPVTGTGVLSPVPDGDGTLEYSEGTAIGYRHYPPQDVAYPFGHGLGYTAWEYASLVVSGGTAEVAVRNAGPRAGREVVQCYAYGEAFPVRLAGFGIAEAAPGETVTVRVELDERLTAARPSGHEDGPSGHADRASGPFTLRVGRSIADTRLEARIG</sequence>
<dbReference type="PANTHER" id="PTHR42715">
    <property type="entry name" value="BETA-GLUCOSIDASE"/>
    <property type="match status" value="1"/>
</dbReference>
<protein>
    <submittedName>
        <fullName evidence="6">Glycoside hydrolase family 3 C-terminal domain-containing protein</fullName>
    </submittedName>
</protein>
<comment type="caution">
    <text evidence="6">The sequence shown here is derived from an EMBL/GenBank/DDBJ whole genome shotgun (WGS) entry which is preliminary data.</text>
</comment>
<dbReference type="Gene3D" id="3.20.20.300">
    <property type="entry name" value="Glycoside hydrolase, family 3, N-terminal domain"/>
    <property type="match status" value="1"/>
</dbReference>
<dbReference type="Gene3D" id="3.40.50.1700">
    <property type="entry name" value="Glycoside hydrolase family 3 C-terminal domain"/>
    <property type="match status" value="1"/>
</dbReference>
<dbReference type="InterPro" id="IPR019800">
    <property type="entry name" value="Glyco_hydro_3_AS"/>
</dbReference>
<dbReference type="SUPFAM" id="SSF51445">
    <property type="entry name" value="(Trans)glycosidases"/>
    <property type="match status" value="1"/>
</dbReference>
<dbReference type="Pfam" id="PF01915">
    <property type="entry name" value="Glyco_hydro_3_C"/>
    <property type="match status" value="1"/>
</dbReference>
<feature type="domain" description="PA14" evidence="5">
    <location>
        <begin position="411"/>
        <end position="553"/>
    </location>
</feature>
<dbReference type="PROSITE" id="PS00775">
    <property type="entry name" value="GLYCOSYL_HYDROL_F3"/>
    <property type="match status" value="1"/>
</dbReference>
<dbReference type="InterPro" id="IPR036881">
    <property type="entry name" value="Glyco_hydro_3_C_sf"/>
</dbReference>
<dbReference type="Gene3D" id="2.60.40.10">
    <property type="entry name" value="Immunoglobulins"/>
    <property type="match status" value="1"/>
</dbReference>
<dbReference type="PANTHER" id="PTHR42715:SF10">
    <property type="entry name" value="BETA-GLUCOSIDASE"/>
    <property type="match status" value="1"/>
</dbReference>
<proteinExistence type="inferred from homology"/>
<dbReference type="PRINTS" id="PR00133">
    <property type="entry name" value="GLHYDRLASE3"/>
</dbReference>
<dbReference type="Pfam" id="PF00933">
    <property type="entry name" value="Glyco_hydro_3"/>
    <property type="match status" value="1"/>
</dbReference>
<dbReference type="InterPro" id="IPR036962">
    <property type="entry name" value="Glyco_hydro_3_N_sf"/>
</dbReference>
<evidence type="ECO:0000256" key="4">
    <source>
        <dbReference type="RuleBase" id="RU361161"/>
    </source>
</evidence>
<accession>A0ABW2CB70</accession>
<dbReference type="GO" id="GO:0016787">
    <property type="term" value="F:hydrolase activity"/>
    <property type="evidence" value="ECO:0007669"/>
    <property type="project" value="UniProtKB-KW"/>
</dbReference>
<dbReference type="PROSITE" id="PS51820">
    <property type="entry name" value="PA14"/>
    <property type="match status" value="1"/>
</dbReference>
<evidence type="ECO:0000259" key="5">
    <source>
        <dbReference type="PROSITE" id="PS51820"/>
    </source>
</evidence>
<dbReference type="EMBL" id="JBHSXS010000001">
    <property type="protein sequence ID" value="MFC6878854.1"/>
    <property type="molecule type" value="Genomic_DNA"/>
</dbReference>
<dbReference type="InterPro" id="IPR001764">
    <property type="entry name" value="Glyco_hydro_3_N"/>
</dbReference>
<keyword evidence="4" id="KW-0326">Glycosidase</keyword>
<evidence type="ECO:0000313" key="7">
    <source>
        <dbReference type="Proteomes" id="UP001596380"/>
    </source>
</evidence>
<dbReference type="SUPFAM" id="SSF52279">
    <property type="entry name" value="Beta-D-glucan exohydrolase, C-terminal domain"/>
    <property type="match status" value="1"/>
</dbReference>
<dbReference type="RefSeq" id="WP_160819630.1">
    <property type="nucleotide sequence ID" value="NZ_JBHSXS010000001.1"/>
</dbReference>
<dbReference type="InterPro" id="IPR002772">
    <property type="entry name" value="Glyco_hydro_3_C"/>
</dbReference>
<dbReference type="InterPro" id="IPR037524">
    <property type="entry name" value="PA14/GLEYA"/>
</dbReference>